<evidence type="ECO:0000256" key="6">
    <source>
        <dbReference type="SAM" id="Phobius"/>
    </source>
</evidence>
<dbReference type="CDD" id="cd01610">
    <property type="entry name" value="PAP2_like"/>
    <property type="match status" value="1"/>
</dbReference>
<keyword evidence="3 6" id="KW-0812">Transmembrane</keyword>
<evidence type="ECO:0000313" key="8">
    <source>
        <dbReference type="EMBL" id="ORD99049.1"/>
    </source>
</evidence>
<reference evidence="8 9" key="1">
    <citation type="journal article" date="2017" name="Environ. Microbiol.">
        <title>Decay of the glycolytic pathway and adaptation to intranuclear parasitism within Enterocytozoonidae microsporidia.</title>
        <authorList>
            <person name="Wiredu Boakye D."/>
            <person name="Jaroenlak P."/>
            <person name="Prachumwat A."/>
            <person name="Williams T.A."/>
            <person name="Bateman K.S."/>
            <person name="Itsathitphaisarn O."/>
            <person name="Sritunyalucksana K."/>
            <person name="Paszkiewicz K.H."/>
            <person name="Moore K.A."/>
            <person name="Stentiford G.D."/>
            <person name="Williams B.A."/>
        </authorList>
    </citation>
    <scope>NUCLEOTIDE SEQUENCE [LARGE SCALE GENOMIC DNA]</scope>
    <source>
        <strain evidence="9">canceri</strain>
    </source>
</reference>
<dbReference type="InterPro" id="IPR000326">
    <property type="entry name" value="PAP2/HPO"/>
</dbReference>
<feature type="transmembrane region" description="Helical" evidence="6">
    <location>
        <begin position="43"/>
        <end position="61"/>
    </location>
</feature>
<feature type="transmembrane region" description="Helical" evidence="6">
    <location>
        <begin position="145"/>
        <end position="163"/>
    </location>
</feature>
<dbReference type="PANTHER" id="PTHR10165:SF35">
    <property type="entry name" value="RE23632P"/>
    <property type="match status" value="1"/>
</dbReference>
<name>A0A1X0QGZ1_9MICR</name>
<dbReference type="PANTHER" id="PTHR10165">
    <property type="entry name" value="LIPID PHOSPHATE PHOSPHATASE"/>
    <property type="match status" value="1"/>
</dbReference>
<dbReference type="EMBL" id="LTAI01000316">
    <property type="protein sequence ID" value="ORD99049.1"/>
    <property type="molecule type" value="Genomic_DNA"/>
</dbReference>
<protein>
    <recommendedName>
        <fullName evidence="7">Phosphatidic acid phosphatase type 2/haloperoxidase domain-containing protein</fullName>
    </recommendedName>
</protein>
<dbReference type="GO" id="GO:0016020">
    <property type="term" value="C:membrane"/>
    <property type="evidence" value="ECO:0007669"/>
    <property type="project" value="UniProtKB-SubCell"/>
</dbReference>
<feature type="domain" description="Phosphatidic acid phosphatase type 2/haloperoxidase" evidence="7">
    <location>
        <begin position="75"/>
        <end position="187"/>
    </location>
</feature>
<dbReference type="GO" id="GO:0046839">
    <property type="term" value="P:phospholipid dephosphorylation"/>
    <property type="evidence" value="ECO:0007669"/>
    <property type="project" value="TreeGrafter"/>
</dbReference>
<comment type="similarity">
    <text evidence="2">Belongs to the PA-phosphatase related phosphoesterase family.</text>
</comment>
<dbReference type="SMART" id="SM00014">
    <property type="entry name" value="acidPPc"/>
    <property type="match status" value="1"/>
</dbReference>
<dbReference type="Gene3D" id="1.20.144.10">
    <property type="entry name" value="Phosphatidic acid phosphatase type 2/haloperoxidase"/>
    <property type="match status" value="1"/>
</dbReference>
<feature type="transmembrane region" description="Helical" evidence="6">
    <location>
        <begin position="169"/>
        <end position="190"/>
    </location>
</feature>
<dbReference type="VEuPathDB" id="MicrosporidiaDB:HERIO_489"/>
<gene>
    <name evidence="8" type="ORF">A0H76_1487</name>
</gene>
<evidence type="ECO:0000256" key="4">
    <source>
        <dbReference type="ARBA" id="ARBA00022989"/>
    </source>
</evidence>
<evidence type="ECO:0000313" key="9">
    <source>
        <dbReference type="Proteomes" id="UP000192501"/>
    </source>
</evidence>
<dbReference type="SUPFAM" id="SSF48317">
    <property type="entry name" value="Acid phosphatase/Vanadium-dependent haloperoxidase"/>
    <property type="match status" value="1"/>
</dbReference>
<comment type="subcellular location">
    <subcellularLocation>
        <location evidence="1">Membrane</location>
        <topology evidence="1">Multi-pass membrane protein</topology>
    </subcellularLocation>
</comment>
<dbReference type="VEuPathDB" id="MicrosporidiaDB:A0H76_1487"/>
<evidence type="ECO:0000256" key="3">
    <source>
        <dbReference type="ARBA" id="ARBA00022692"/>
    </source>
</evidence>
<sequence>MNSLIIFTLISILLATTYILELNIIEITTSDNKKDFKEDTIDFPLLITITFILPLLYYIFIYFNKKKTKECLLLIKGHFSNTINTLCITAFIKGLIKKERPFKRNKTPNMYYNSSFPSGHSSILISSTLYFIYFNNKRNFKYDKILYFLMILLAILGCSTRVLDGKHDIIDVIAGISLGIYVFIINIFLLKYELKKMK</sequence>
<comment type="caution">
    <text evidence="8">The sequence shown here is derived from an EMBL/GenBank/DDBJ whole genome shotgun (WGS) entry which is preliminary data.</text>
</comment>
<evidence type="ECO:0000256" key="2">
    <source>
        <dbReference type="ARBA" id="ARBA00008816"/>
    </source>
</evidence>
<dbReference type="InterPro" id="IPR043216">
    <property type="entry name" value="PAP-like"/>
</dbReference>
<dbReference type="GO" id="GO:0006644">
    <property type="term" value="P:phospholipid metabolic process"/>
    <property type="evidence" value="ECO:0007669"/>
    <property type="project" value="InterPro"/>
</dbReference>
<keyword evidence="5 6" id="KW-0472">Membrane</keyword>
<keyword evidence="4 6" id="KW-1133">Transmembrane helix</keyword>
<dbReference type="AlphaFoldDB" id="A0A1X0QGZ1"/>
<feature type="transmembrane region" description="Helical" evidence="6">
    <location>
        <begin position="73"/>
        <end position="96"/>
    </location>
</feature>
<evidence type="ECO:0000256" key="5">
    <source>
        <dbReference type="ARBA" id="ARBA00023136"/>
    </source>
</evidence>
<feature type="transmembrane region" description="Helical" evidence="6">
    <location>
        <begin position="116"/>
        <end position="133"/>
    </location>
</feature>
<dbReference type="Pfam" id="PF01569">
    <property type="entry name" value="PAP2"/>
    <property type="match status" value="1"/>
</dbReference>
<dbReference type="Proteomes" id="UP000192501">
    <property type="component" value="Unassembled WGS sequence"/>
</dbReference>
<proteinExistence type="inferred from homology"/>
<evidence type="ECO:0000259" key="7">
    <source>
        <dbReference type="SMART" id="SM00014"/>
    </source>
</evidence>
<dbReference type="GO" id="GO:0008195">
    <property type="term" value="F:phosphatidate phosphatase activity"/>
    <property type="evidence" value="ECO:0007669"/>
    <property type="project" value="TreeGrafter"/>
</dbReference>
<accession>A0A1X0QGZ1</accession>
<organism evidence="8 9">
    <name type="scientific">Hepatospora eriocheir</name>
    <dbReference type="NCBI Taxonomy" id="1081669"/>
    <lineage>
        <taxon>Eukaryota</taxon>
        <taxon>Fungi</taxon>
        <taxon>Fungi incertae sedis</taxon>
        <taxon>Microsporidia</taxon>
        <taxon>Hepatosporidae</taxon>
        <taxon>Hepatospora</taxon>
    </lineage>
</organism>
<dbReference type="InterPro" id="IPR036938">
    <property type="entry name" value="PAP2/HPO_sf"/>
</dbReference>
<evidence type="ECO:0000256" key="1">
    <source>
        <dbReference type="ARBA" id="ARBA00004141"/>
    </source>
</evidence>